<sequence>MTSMSPNSGFDAWNYGPDSGYTGTNDLTGFHVEAIDGGIGKIDEATHAVDGSYVVVDTGPWIFGSKVLLPAGVIQRVDTAGETVYVLRTREQIKSAPAYDPAGRDSVAYRDDLGGYYGGMPPM</sequence>
<dbReference type="Proteomes" id="UP000622552">
    <property type="component" value="Unassembled WGS sequence"/>
</dbReference>
<dbReference type="AlphaFoldDB" id="A0A8J7GB00"/>
<organism evidence="1 2">
    <name type="scientific">Longispora fulva</name>
    <dbReference type="NCBI Taxonomy" id="619741"/>
    <lineage>
        <taxon>Bacteria</taxon>
        <taxon>Bacillati</taxon>
        <taxon>Actinomycetota</taxon>
        <taxon>Actinomycetes</taxon>
        <taxon>Micromonosporales</taxon>
        <taxon>Micromonosporaceae</taxon>
        <taxon>Longispora</taxon>
    </lineage>
</organism>
<accession>A0A8J7GB00</accession>
<protein>
    <recommendedName>
        <fullName evidence="3">PRC-barrel domain containing protein</fullName>
    </recommendedName>
</protein>
<dbReference type="InterPro" id="IPR011033">
    <property type="entry name" value="PRC_barrel-like_sf"/>
</dbReference>
<keyword evidence="2" id="KW-1185">Reference proteome</keyword>
<dbReference type="SUPFAM" id="SSF50346">
    <property type="entry name" value="PRC-barrel domain"/>
    <property type="match status" value="1"/>
</dbReference>
<evidence type="ECO:0008006" key="3">
    <source>
        <dbReference type="Google" id="ProtNLM"/>
    </source>
</evidence>
<dbReference type="GO" id="GO:0019684">
    <property type="term" value="P:photosynthesis, light reaction"/>
    <property type="evidence" value="ECO:0007669"/>
    <property type="project" value="InterPro"/>
</dbReference>
<dbReference type="GO" id="GO:0030077">
    <property type="term" value="C:plasma membrane light-harvesting complex"/>
    <property type="evidence" value="ECO:0007669"/>
    <property type="project" value="InterPro"/>
</dbReference>
<dbReference type="Gene3D" id="3.90.50.10">
    <property type="entry name" value="Photosynthetic Reaction Center, subunit H, domain 2"/>
    <property type="match status" value="1"/>
</dbReference>
<dbReference type="EMBL" id="JADOUF010000001">
    <property type="protein sequence ID" value="MBG6134066.1"/>
    <property type="molecule type" value="Genomic_DNA"/>
</dbReference>
<proteinExistence type="predicted"/>
<evidence type="ECO:0000313" key="2">
    <source>
        <dbReference type="Proteomes" id="UP000622552"/>
    </source>
</evidence>
<comment type="caution">
    <text evidence="1">The sequence shown here is derived from an EMBL/GenBank/DDBJ whole genome shotgun (WGS) entry which is preliminary data.</text>
</comment>
<dbReference type="InterPro" id="IPR014747">
    <property type="entry name" value="Bac_photo_RC_H_C"/>
</dbReference>
<name>A0A8J7GB00_9ACTN</name>
<evidence type="ECO:0000313" key="1">
    <source>
        <dbReference type="EMBL" id="MBG6134066.1"/>
    </source>
</evidence>
<gene>
    <name evidence="1" type="ORF">IW245_000260</name>
</gene>
<dbReference type="RefSeq" id="WP_197001347.1">
    <property type="nucleotide sequence ID" value="NZ_JADOUF010000001.1"/>
</dbReference>
<reference evidence="1" key="1">
    <citation type="submission" date="2020-11" db="EMBL/GenBank/DDBJ databases">
        <title>Sequencing the genomes of 1000 actinobacteria strains.</title>
        <authorList>
            <person name="Klenk H.-P."/>
        </authorList>
    </citation>
    <scope>NUCLEOTIDE SEQUENCE</scope>
    <source>
        <strain evidence="1">DSM 45356</strain>
    </source>
</reference>